<evidence type="ECO:0000313" key="3">
    <source>
        <dbReference type="Proteomes" id="UP001303046"/>
    </source>
</evidence>
<feature type="region of interest" description="Disordered" evidence="1">
    <location>
        <begin position="130"/>
        <end position="185"/>
    </location>
</feature>
<comment type="caution">
    <text evidence="2">The sequence shown here is derived from an EMBL/GenBank/DDBJ whole genome shotgun (WGS) entry which is preliminary data.</text>
</comment>
<dbReference type="EMBL" id="JAVFWL010000004">
    <property type="protein sequence ID" value="KAK6749294.1"/>
    <property type="molecule type" value="Genomic_DNA"/>
</dbReference>
<gene>
    <name evidence="2" type="primary">Necator_chrIV.g15019</name>
    <name evidence="2" type="ORF">RB195_001724</name>
</gene>
<evidence type="ECO:0000313" key="2">
    <source>
        <dbReference type="EMBL" id="KAK6749294.1"/>
    </source>
</evidence>
<accession>A0ABR1DFM6</accession>
<proteinExistence type="predicted"/>
<protein>
    <submittedName>
        <fullName evidence="2">Uncharacterized protein</fullName>
    </submittedName>
</protein>
<evidence type="ECO:0000256" key="1">
    <source>
        <dbReference type="SAM" id="MobiDB-lite"/>
    </source>
</evidence>
<dbReference type="InterPro" id="IPR036691">
    <property type="entry name" value="Endo/exonu/phosph_ase_sf"/>
</dbReference>
<sequence length="227" mass="25986">MESLATIIRFVTLNCRTLSSELQQAALSRCAFVRLRDRRGRKLWIVSAHAPTETTEDNSKNAFYDELNALTYKITSEKVVIVGIDANAKMGLEQLSDVLEKWYYPAERRLDNDANHRRHQPKWQGLTLLTPEEQRKRKMRRLKHQLDHDLTRNIPQSDLAEAPSAPEPKHFHRPTHAVSGKPPTESEVLVCIRKMKNGKSGGDNGISAEMLKDLPPSEIREMTNIIR</sequence>
<dbReference type="Proteomes" id="UP001303046">
    <property type="component" value="Unassembled WGS sequence"/>
</dbReference>
<organism evidence="2 3">
    <name type="scientific">Necator americanus</name>
    <name type="common">Human hookworm</name>
    <dbReference type="NCBI Taxonomy" id="51031"/>
    <lineage>
        <taxon>Eukaryota</taxon>
        <taxon>Metazoa</taxon>
        <taxon>Ecdysozoa</taxon>
        <taxon>Nematoda</taxon>
        <taxon>Chromadorea</taxon>
        <taxon>Rhabditida</taxon>
        <taxon>Rhabditina</taxon>
        <taxon>Rhabditomorpha</taxon>
        <taxon>Strongyloidea</taxon>
        <taxon>Ancylostomatidae</taxon>
        <taxon>Bunostominae</taxon>
        <taxon>Necator</taxon>
    </lineage>
</organism>
<keyword evidence="3" id="KW-1185">Reference proteome</keyword>
<dbReference type="Gene3D" id="3.60.10.10">
    <property type="entry name" value="Endonuclease/exonuclease/phosphatase"/>
    <property type="match status" value="1"/>
</dbReference>
<reference evidence="2 3" key="1">
    <citation type="submission" date="2023-08" db="EMBL/GenBank/DDBJ databases">
        <title>A Necator americanus chromosomal reference genome.</title>
        <authorList>
            <person name="Ilik V."/>
            <person name="Petrzelkova K.J."/>
            <person name="Pardy F."/>
            <person name="Fuh T."/>
            <person name="Niatou-Singa F.S."/>
            <person name="Gouil Q."/>
            <person name="Baker L."/>
            <person name="Ritchie M.E."/>
            <person name="Jex A.R."/>
            <person name="Gazzola D."/>
            <person name="Li H."/>
            <person name="Toshio Fujiwara R."/>
            <person name="Zhan B."/>
            <person name="Aroian R.V."/>
            <person name="Pafco B."/>
            <person name="Schwarz E.M."/>
        </authorList>
    </citation>
    <scope>NUCLEOTIDE SEQUENCE [LARGE SCALE GENOMIC DNA]</scope>
    <source>
        <strain evidence="2 3">Aroian</strain>
        <tissue evidence="2">Whole animal</tissue>
    </source>
</reference>
<name>A0ABR1DFM6_NECAM</name>